<evidence type="ECO:0000313" key="3">
    <source>
        <dbReference type="Proteomes" id="UP000070069"/>
    </source>
</evidence>
<keyword evidence="1" id="KW-1133">Transmembrane helix</keyword>
<dbReference type="PATRIC" id="fig|203274.3.peg.299"/>
<comment type="caution">
    <text evidence="2">The sequence shown here is derived from an EMBL/GenBank/DDBJ whole genome shotgun (WGS) entry which is preliminary data.</text>
</comment>
<evidence type="ECO:0000313" key="2">
    <source>
        <dbReference type="EMBL" id="KXT29035.1"/>
    </source>
</evidence>
<proteinExistence type="predicted"/>
<dbReference type="RefSeq" id="WP_066540762.1">
    <property type="nucleotide sequence ID" value="NZ_LTBM01000023.1"/>
</dbReference>
<name>A0A139JPY5_9MOLU</name>
<gene>
    <name evidence="2" type="ORF">AXA84_0449</name>
</gene>
<feature type="transmembrane region" description="Helical" evidence="1">
    <location>
        <begin position="12"/>
        <end position="33"/>
    </location>
</feature>
<dbReference type="Proteomes" id="UP000070069">
    <property type="component" value="Unassembled WGS sequence"/>
</dbReference>
<keyword evidence="1" id="KW-0812">Transmembrane</keyword>
<sequence>MFDFDQEKDSDNLSFILFLLLLLLIFLLFLLFWPSFKHKKNSSSKNKSRATQVALQEQALEKPVLKEQQVVEEMKVLEEPIVQPYHQKLKKLLLLFLNQL</sequence>
<dbReference type="AlphaFoldDB" id="A0A139JPY5"/>
<evidence type="ECO:0000256" key="1">
    <source>
        <dbReference type="SAM" id="Phobius"/>
    </source>
</evidence>
<accession>A0A139JPY5</accession>
<protein>
    <submittedName>
        <fullName evidence="2">Uncharacterized protein</fullName>
    </submittedName>
</protein>
<organism evidence="2 3">
    <name type="scientific">Candidatus Phytoplasma oryzae</name>
    <dbReference type="NCBI Taxonomy" id="203274"/>
    <lineage>
        <taxon>Bacteria</taxon>
        <taxon>Bacillati</taxon>
        <taxon>Mycoplasmatota</taxon>
        <taxon>Mollicutes</taxon>
        <taxon>Acholeplasmatales</taxon>
        <taxon>Acholeplasmataceae</taxon>
        <taxon>Candidatus Phytoplasma</taxon>
        <taxon>16SrXI (Rice yellow dwarf group)</taxon>
    </lineage>
</organism>
<reference evidence="2 3" key="1">
    <citation type="submission" date="2016-02" db="EMBL/GenBank/DDBJ databases">
        <title>A draft genome sequence of Candidatus Phytoplasma oryzae strain Mbita1, the causative agent of Napier Grass stunt disease in Kenya.</title>
        <authorList>
            <person name="Fischer A."/>
            <person name="Santa-Cruz I."/>
            <person name="Wambua L."/>
            <person name="Olds C."/>
            <person name="Midega C."/>
            <person name="Dickinson M."/>
            <person name="Kawicha P."/>
            <person name="Khan Z."/>
            <person name="Masiga D."/>
            <person name="Jores J."/>
            <person name="Bernd S."/>
        </authorList>
    </citation>
    <scope>NUCLEOTIDE SEQUENCE [LARGE SCALE GENOMIC DNA]</scope>
    <source>
        <strain evidence="2">Mbita1</strain>
    </source>
</reference>
<keyword evidence="1" id="KW-0472">Membrane</keyword>
<dbReference type="EMBL" id="LTBM01000023">
    <property type="protein sequence ID" value="KXT29035.1"/>
    <property type="molecule type" value="Genomic_DNA"/>
</dbReference>